<evidence type="ECO:0000313" key="2">
    <source>
        <dbReference type="EMBL" id="CAF1412582.1"/>
    </source>
</evidence>
<evidence type="ECO:0008006" key="5">
    <source>
        <dbReference type="Google" id="ProtNLM"/>
    </source>
</evidence>
<dbReference type="EMBL" id="CAJNOH010005861">
    <property type="protein sequence ID" value="CAF1412582.1"/>
    <property type="molecule type" value="Genomic_DNA"/>
</dbReference>
<comment type="caution">
    <text evidence="3">The sequence shown here is derived from an EMBL/GenBank/DDBJ whole genome shotgun (WGS) entry which is preliminary data.</text>
</comment>
<organism evidence="3 4">
    <name type="scientific">Rotaria sordida</name>
    <dbReference type="NCBI Taxonomy" id="392033"/>
    <lineage>
        <taxon>Eukaryota</taxon>
        <taxon>Metazoa</taxon>
        <taxon>Spiralia</taxon>
        <taxon>Gnathifera</taxon>
        <taxon>Rotifera</taxon>
        <taxon>Eurotatoria</taxon>
        <taxon>Bdelloidea</taxon>
        <taxon>Philodinida</taxon>
        <taxon>Philodinidae</taxon>
        <taxon>Rotaria</taxon>
    </lineage>
</organism>
<dbReference type="NCBIfam" id="TIGR00756">
    <property type="entry name" value="PPR"/>
    <property type="match status" value="1"/>
</dbReference>
<dbReference type="EMBL" id="CAJNOL010007393">
    <property type="protein sequence ID" value="CAF1627822.1"/>
    <property type="molecule type" value="Genomic_DNA"/>
</dbReference>
<keyword evidence="4" id="KW-1185">Reference proteome</keyword>
<evidence type="ECO:0000313" key="3">
    <source>
        <dbReference type="EMBL" id="CAF1627822.1"/>
    </source>
</evidence>
<name>A0A816CY59_9BILA</name>
<dbReference type="Proteomes" id="UP000663870">
    <property type="component" value="Unassembled WGS sequence"/>
</dbReference>
<gene>
    <name evidence="3" type="ORF">JXQ802_LOCUS51401</name>
    <name evidence="2" type="ORF">PYM288_LOCUS35160</name>
</gene>
<dbReference type="PROSITE" id="PS51375">
    <property type="entry name" value="PPR"/>
    <property type="match status" value="1"/>
</dbReference>
<accession>A0A816CY59</accession>
<evidence type="ECO:0000313" key="4">
    <source>
        <dbReference type="Proteomes" id="UP000663870"/>
    </source>
</evidence>
<reference evidence="3" key="1">
    <citation type="submission" date="2021-02" db="EMBL/GenBank/DDBJ databases">
        <authorList>
            <person name="Nowell W R."/>
        </authorList>
    </citation>
    <scope>NUCLEOTIDE SEQUENCE</scope>
</reference>
<sequence length="89" mass="10320">MNLRETSTYNTLMKAYLVNNMPLKVLELFEQMKQSDLNTIGLLSFKPDLITFMAICDACEKLGLLNSPDSSYEQYNWKRIFSRISTTVK</sequence>
<dbReference type="Pfam" id="PF01535">
    <property type="entry name" value="PPR"/>
    <property type="match status" value="1"/>
</dbReference>
<evidence type="ECO:0000256" key="1">
    <source>
        <dbReference type="PROSITE-ProRule" id="PRU00708"/>
    </source>
</evidence>
<protein>
    <recommendedName>
        <fullName evidence="5">Pentatricopeptide repeat-containing protein</fullName>
    </recommendedName>
</protein>
<dbReference type="Proteomes" id="UP000663854">
    <property type="component" value="Unassembled WGS sequence"/>
</dbReference>
<dbReference type="InterPro" id="IPR002885">
    <property type="entry name" value="PPR_rpt"/>
</dbReference>
<dbReference type="AlphaFoldDB" id="A0A816CY59"/>
<feature type="repeat" description="PPR" evidence="1">
    <location>
        <begin position="5"/>
        <end position="39"/>
    </location>
</feature>
<dbReference type="Gene3D" id="1.25.40.10">
    <property type="entry name" value="Tetratricopeptide repeat domain"/>
    <property type="match status" value="1"/>
</dbReference>
<dbReference type="InterPro" id="IPR011990">
    <property type="entry name" value="TPR-like_helical_dom_sf"/>
</dbReference>
<proteinExistence type="predicted"/>